<evidence type="ECO:0000313" key="2">
    <source>
        <dbReference type="Proteomes" id="UP000016566"/>
    </source>
</evidence>
<sequence length="118" mass="13148">MHVTYEVRRAAAVDLDLELIFDFIANSAETLGEPPETAFDMAMRRVLAIEATMEGLGRTPHQGTLAPHLGSGIRHVTKDRAILYFDVDDETEVLRILAVFFGGQDHDTRILLRLLSAN</sequence>
<dbReference type="Gene3D" id="3.30.2310.20">
    <property type="entry name" value="RelE-like"/>
    <property type="match status" value="1"/>
</dbReference>
<protein>
    <submittedName>
        <fullName evidence="1">Miscellaneous</fullName>
    </submittedName>
</protein>
<name>U3APC1_9RHOB</name>
<dbReference type="Proteomes" id="UP000016566">
    <property type="component" value="Unassembled WGS sequence"/>
</dbReference>
<dbReference type="AlphaFoldDB" id="U3APC1"/>
<gene>
    <name evidence="1" type="ORF">MBELCI_2635</name>
</gene>
<dbReference type="InterPro" id="IPR035093">
    <property type="entry name" value="RelE/ParE_toxin_dom_sf"/>
</dbReference>
<dbReference type="EMBL" id="BATB01000041">
    <property type="protein sequence ID" value="GAD56583.1"/>
    <property type="molecule type" value="Genomic_DNA"/>
</dbReference>
<accession>U3APC1</accession>
<dbReference type="eggNOG" id="COG3668">
    <property type="taxonomic scope" value="Bacteria"/>
</dbReference>
<dbReference type="STRING" id="1337093.MBELCI_2635"/>
<comment type="caution">
    <text evidence="1">The sequence shown here is derived from an EMBL/GenBank/DDBJ whole genome shotgun (WGS) entry which is preliminary data.</text>
</comment>
<keyword evidence="2" id="KW-1185">Reference proteome</keyword>
<proteinExistence type="predicted"/>
<reference evidence="1" key="1">
    <citation type="journal article" date="2013" name="Genome Announc.">
        <title>Draft Genome Sequence of Loktanella cinnabarina LL-001T, Isolated from Deep-Sea Floor Sediment.</title>
        <authorList>
            <person name="Nishi S."/>
            <person name="Tsubouchi T."/>
            <person name="Takaki Y."/>
            <person name="Koyanagi R."/>
            <person name="Satoh N."/>
            <person name="Maruyama T."/>
            <person name="Hatada Y."/>
        </authorList>
    </citation>
    <scope>NUCLEOTIDE SEQUENCE [LARGE SCALE GENOMIC DNA]</scope>
    <source>
        <strain evidence="1">LL-001</strain>
    </source>
</reference>
<organism evidence="1 2">
    <name type="scientific">Limimaricola cinnabarinus LL-001</name>
    <dbReference type="NCBI Taxonomy" id="1337093"/>
    <lineage>
        <taxon>Bacteria</taxon>
        <taxon>Pseudomonadati</taxon>
        <taxon>Pseudomonadota</taxon>
        <taxon>Alphaproteobacteria</taxon>
        <taxon>Rhodobacterales</taxon>
        <taxon>Paracoccaceae</taxon>
        <taxon>Limimaricola</taxon>
    </lineage>
</organism>
<evidence type="ECO:0000313" key="1">
    <source>
        <dbReference type="EMBL" id="GAD56583.1"/>
    </source>
</evidence>